<dbReference type="PANTHER" id="PTHR24006">
    <property type="entry name" value="UBIQUITIN CARBOXYL-TERMINAL HYDROLASE"/>
    <property type="match status" value="1"/>
</dbReference>
<feature type="compositionally biased region" description="Polar residues" evidence="11">
    <location>
        <begin position="259"/>
        <end position="292"/>
    </location>
</feature>
<feature type="compositionally biased region" description="Polar residues" evidence="11">
    <location>
        <begin position="1086"/>
        <end position="1096"/>
    </location>
</feature>
<dbReference type="GO" id="GO:0016579">
    <property type="term" value="P:protein deubiquitination"/>
    <property type="evidence" value="ECO:0007669"/>
    <property type="project" value="InterPro"/>
</dbReference>
<evidence type="ECO:0000256" key="2">
    <source>
        <dbReference type="ARBA" id="ARBA00009085"/>
    </source>
</evidence>
<dbReference type="InterPro" id="IPR045578">
    <property type="entry name" value="USP47_C"/>
</dbReference>
<dbReference type="EC" id="3.4.19.12" evidence="3"/>
<dbReference type="InterPro" id="IPR038765">
    <property type="entry name" value="Papain-like_cys_pep_sf"/>
</dbReference>
<keyword evidence="6 13" id="KW-0378">Hydrolase</keyword>
<comment type="caution">
    <text evidence="13">The sequence shown here is derived from an EMBL/GenBank/DDBJ whole genome shotgun (WGS) entry which is preliminary data.</text>
</comment>
<protein>
    <recommendedName>
        <fullName evidence="8">Ubiquitin carboxyl-terminal hydrolase 47</fullName>
        <ecNumber evidence="3">3.4.19.12</ecNumber>
    </recommendedName>
    <alternativeName>
        <fullName evidence="9">Ubiquitin thioesterase 47</fullName>
    </alternativeName>
    <alternativeName>
        <fullName evidence="10">Ubiquitin-specific-processing protease 47</fullName>
    </alternativeName>
</protein>
<accession>A0A8J5K130</accession>
<dbReference type="Pfam" id="PF25985">
    <property type="entry name" value="Ubiquitin_USP47_N"/>
    <property type="match status" value="1"/>
</dbReference>
<feature type="compositionally biased region" description="Polar residues" evidence="11">
    <location>
        <begin position="1492"/>
        <end position="1505"/>
    </location>
</feature>
<feature type="compositionally biased region" description="Low complexity" evidence="11">
    <location>
        <begin position="558"/>
        <end position="587"/>
    </location>
</feature>
<comment type="similarity">
    <text evidence="2">Belongs to the peptidase C19 family.</text>
</comment>
<dbReference type="InterPro" id="IPR000626">
    <property type="entry name" value="Ubiquitin-like_dom"/>
</dbReference>
<evidence type="ECO:0000256" key="7">
    <source>
        <dbReference type="ARBA" id="ARBA00022807"/>
    </source>
</evidence>
<evidence type="ECO:0000256" key="8">
    <source>
        <dbReference type="ARBA" id="ARBA00026136"/>
    </source>
</evidence>
<feature type="compositionally biased region" description="Low complexity" evidence="11">
    <location>
        <begin position="89"/>
        <end position="108"/>
    </location>
</feature>
<dbReference type="Pfam" id="PF00443">
    <property type="entry name" value="UCH"/>
    <property type="match status" value="1"/>
</dbReference>
<feature type="region of interest" description="Disordered" evidence="11">
    <location>
        <begin position="85"/>
        <end position="108"/>
    </location>
</feature>
<evidence type="ECO:0000313" key="14">
    <source>
        <dbReference type="Proteomes" id="UP000747542"/>
    </source>
</evidence>
<evidence type="ECO:0000256" key="4">
    <source>
        <dbReference type="ARBA" id="ARBA00022670"/>
    </source>
</evidence>
<evidence type="ECO:0000256" key="3">
    <source>
        <dbReference type="ARBA" id="ARBA00012759"/>
    </source>
</evidence>
<evidence type="ECO:0000256" key="6">
    <source>
        <dbReference type="ARBA" id="ARBA00022801"/>
    </source>
</evidence>
<feature type="compositionally biased region" description="Basic and acidic residues" evidence="11">
    <location>
        <begin position="233"/>
        <end position="245"/>
    </location>
</feature>
<feature type="region of interest" description="Disordered" evidence="11">
    <location>
        <begin position="149"/>
        <end position="625"/>
    </location>
</feature>
<evidence type="ECO:0000256" key="11">
    <source>
        <dbReference type="SAM" id="MobiDB-lite"/>
    </source>
</evidence>
<feature type="compositionally biased region" description="Polar residues" evidence="11">
    <location>
        <begin position="521"/>
        <end position="541"/>
    </location>
</feature>
<feature type="domain" description="USP" evidence="12">
    <location>
        <begin position="808"/>
        <end position="1201"/>
    </location>
</feature>
<feature type="region of interest" description="Disordered" evidence="11">
    <location>
        <begin position="1051"/>
        <end position="1104"/>
    </location>
</feature>
<dbReference type="GO" id="GO:0005829">
    <property type="term" value="C:cytosol"/>
    <property type="evidence" value="ECO:0007669"/>
    <property type="project" value="TreeGrafter"/>
</dbReference>
<feature type="compositionally biased region" description="Low complexity" evidence="11">
    <location>
        <begin position="1612"/>
        <end position="1636"/>
    </location>
</feature>
<evidence type="ECO:0000259" key="12">
    <source>
        <dbReference type="PROSITE" id="PS50235"/>
    </source>
</evidence>
<evidence type="ECO:0000256" key="1">
    <source>
        <dbReference type="ARBA" id="ARBA00000707"/>
    </source>
</evidence>
<organism evidence="13 14">
    <name type="scientific">Homarus americanus</name>
    <name type="common">American lobster</name>
    <dbReference type="NCBI Taxonomy" id="6706"/>
    <lineage>
        <taxon>Eukaryota</taxon>
        <taxon>Metazoa</taxon>
        <taxon>Ecdysozoa</taxon>
        <taxon>Arthropoda</taxon>
        <taxon>Crustacea</taxon>
        <taxon>Multicrustacea</taxon>
        <taxon>Malacostraca</taxon>
        <taxon>Eumalacostraca</taxon>
        <taxon>Eucarida</taxon>
        <taxon>Decapoda</taxon>
        <taxon>Pleocyemata</taxon>
        <taxon>Astacidea</taxon>
        <taxon>Nephropoidea</taxon>
        <taxon>Nephropidae</taxon>
        <taxon>Homarus</taxon>
    </lineage>
</organism>
<dbReference type="PROSITE" id="PS00973">
    <property type="entry name" value="USP_2"/>
    <property type="match status" value="1"/>
</dbReference>
<dbReference type="PANTHER" id="PTHR24006:SF702">
    <property type="entry name" value="UBIQUITIN CARBOXYL-TERMINAL HYDROLASE 47"/>
    <property type="match status" value="1"/>
</dbReference>
<keyword evidence="5" id="KW-0833">Ubl conjugation pathway</keyword>
<feature type="compositionally biased region" description="Basic and acidic residues" evidence="11">
    <location>
        <begin position="1637"/>
        <end position="1652"/>
    </location>
</feature>
<dbReference type="Gene3D" id="3.90.70.10">
    <property type="entry name" value="Cysteine proteinases"/>
    <property type="match status" value="1"/>
</dbReference>
<proteinExistence type="inferred from homology"/>
<comment type="catalytic activity">
    <reaction evidence="1">
        <text>Thiol-dependent hydrolysis of ester, thioester, amide, peptide and isopeptide bonds formed by the C-terminal Gly of ubiquitin (a 76-residue protein attached to proteins as an intracellular targeting signal).</text>
        <dbReference type="EC" id="3.4.19.12"/>
    </reaction>
</comment>
<evidence type="ECO:0000256" key="5">
    <source>
        <dbReference type="ARBA" id="ARBA00022786"/>
    </source>
</evidence>
<dbReference type="PROSITE" id="PS50235">
    <property type="entry name" value="USP_3"/>
    <property type="match status" value="1"/>
</dbReference>
<feature type="compositionally biased region" description="Basic and acidic residues" evidence="11">
    <location>
        <begin position="1668"/>
        <end position="1677"/>
    </location>
</feature>
<dbReference type="Pfam" id="PF19718">
    <property type="entry name" value="USP47_C"/>
    <property type="match status" value="1"/>
</dbReference>
<keyword evidence="14" id="KW-1185">Reference proteome</keyword>
<dbReference type="SUPFAM" id="SSF54001">
    <property type="entry name" value="Cysteine proteinases"/>
    <property type="match status" value="1"/>
</dbReference>
<feature type="compositionally biased region" description="Basic and acidic residues" evidence="11">
    <location>
        <begin position="496"/>
        <end position="517"/>
    </location>
</feature>
<feature type="compositionally biased region" description="Polar residues" evidence="11">
    <location>
        <begin position="1653"/>
        <end position="1667"/>
    </location>
</feature>
<feature type="region of interest" description="Disordered" evidence="11">
    <location>
        <begin position="758"/>
        <end position="778"/>
    </location>
</feature>
<reference evidence="13" key="1">
    <citation type="journal article" date="2021" name="Sci. Adv.">
        <title>The American lobster genome reveals insights on longevity, neural, and immune adaptations.</title>
        <authorList>
            <person name="Polinski J.M."/>
            <person name="Zimin A.V."/>
            <person name="Clark K.F."/>
            <person name="Kohn A.B."/>
            <person name="Sadowski N."/>
            <person name="Timp W."/>
            <person name="Ptitsyn A."/>
            <person name="Khanna P."/>
            <person name="Romanova D.Y."/>
            <person name="Williams P."/>
            <person name="Greenwood S.J."/>
            <person name="Moroz L.L."/>
            <person name="Walt D.R."/>
            <person name="Bodnar A.G."/>
        </authorList>
    </citation>
    <scope>NUCLEOTIDE SEQUENCE</scope>
    <source>
        <strain evidence="13">GMGI-L3</strain>
    </source>
</reference>
<keyword evidence="4" id="KW-0645">Protease</keyword>
<dbReference type="Proteomes" id="UP000747542">
    <property type="component" value="Unassembled WGS sequence"/>
</dbReference>
<gene>
    <name evidence="13" type="primary">Usp47-L</name>
    <name evidence="13" type="ORF">Hamer_G005043</name>
</gene>
<feature type="region of interest" description="Disordered" evidence="11">
    <location>
        <begin position="1484"/>
        <end position="1682"/>
    </location>
</feature>
<feature type="compositionally biased region" description="Basic and acidic residues" evidence="11">
    <location>
        <begin position="588"/>
        <end position="597"/>
    </location>
</feature>
<feature type="compositionally biased region" description="Basic and acidic residues" evidence="11">
    <location>
        <begin position="610"/>
        <end position="625"/>
    </location>
</feature>
<dbReference type="InterPro" id="IPR050164">
    <property type="entry name" value="Peptidase_C19"/>
</dbReference>
<dbReference type="Pfam" id="PF14560">
    <property type="entry name" value="Ubiquitin_2"/>
    <property type="match status" value="1"/>
</dbReference>
<dbReference type="InterPro" id="IPR018200">
    <property type="entry name" value="USP_CS"/>
</dbReference>
<feature type="compositionally biased region" description="Low complexity" evidence="11">
    <location>
        <begin position="1584"/>
        <end position="1601"/>
    </location>
</feature>
<evidence type="ECO:0000313" key="13">
    <source>
        <dbReference type="EMBL" id="KAG7164653.1"/>
    </source>
</evidence>
<dbReference type="CDD" id="cd02659">
    <property type="entry name" value="peptidase_C19C"/>
    <property type="match status" value="1"/>
</dbReference>
<feature type="compositionally biased region" description="Low complexity" evidence="11">
    <location>
        <begin position="1506"/>
        <end position="1577"/>
    </location>
</feature>
<dbReference type="GO" id="GO:0004843">
    <property type="term" value="F:cysteine-type deubiquitinase activity"/>
    <property type="evidence" value="ECO:0007669"/>
    <property type="project" value="UniProtKB-EC"/>
</dbReference>
<dbReference type="InterPro" id="IPR028889">
    <property type="entry name" value="USP"/>
</dbReference>
<dbReference type="InterPro" id="IPR001394">
    <property type="entry name" value="Peptidase_C19_UCH"/>
</dbReference>
<keyword evidence="7" id="KW-0788">Thiol protease</keyword>
<dbReference type="EMBL" id="JAHLQT010024959">
    <property type="protein sequence ID" value="KAG7164653.1"/>
    <property type="molecule type" value="Genomic_DNA"/>
</dbReference>
<name>A0A8J5K130_HOMAM</name>
<feature type="compositionally biased region" description="Gly residues" evidence="11">
    <location>
        <begin position="49"/>
        <end position="64"/>
    </location>
</feature>
<dbReference type="PROSITE" id="PS00972">
    <property type="entry name" value="USP_1"/>
    <property type="match status" value="1"/>
</dbReference>
<dbReference type="GO" id="GO:0005634">
    <property type="term" value="C:nucleus"/>
    <property type="evidence" value="ECO:0007669"/>
    <property type="project" value="TreeGrafter"/>
</dbReference>
<sequence>MKLGINSVMFVSPRGVSSTTTYTPLDPLLETLRLRLLRVIMKQAESVEDGGGGDGGGGDGGGADGTSVEEKQEVTTNLQVKVDAQASRTTTLSDTPTETSTKTTTSKLTKTTKVKTIKIVKKKTTSSLVANAISDLSNKAEEPRMLVGDSPKKVFIKRGSDTPPKKIPGAPKKIVKPVKSQDSVEEPDEATTAAPATKKTEAIDPKGPPNAESSSETKDVNNVKDSVLVENSVKNKESAEVKEPVESTNCAETKASWKIKSSNKAKNSTEIKVSIESNDTVNTKEAAQSQESVETEAVKPEEPAEVNESVSTKVSVKPSDSVRPKDSTVTNGPVTPKDQVEKDASVKSKDPPKIKFSVKSKDPVPVDESVRSKDSVKTKFSVRSKDSIKTDSLKSKDSVETEDSVKSKDLVKTKVSVRPKDSVKTNESVKSEDSVKIDESVRPKDSFKTDESVRPKDSFKTDESVKSKDSVKIDESVRPKDSVKTDESVKPANESDSVKPEDSPETSDSTKAEDSVRAKGSITTKDSTKSNDAIQMSSSNESVSSTKAKSTKPKKSTKVVSSAKTTDSSNTEESSKETASSETSECSKTVESEKVDDLSVTSDVADDVDSDKAIENSDSVDKDIVNDISSSGEETSLATASNEKVKCPDADSLLDSELDNVSVFVIVRDMSGLTATVNKVTIVTPATSTCGELMQEVGRRFKYEHDSFSLVLQCSDGDQVEVDKMEAERTLADARFQVEGTPRNNLILCDLGGHPPRRTDEDDLSLGASASPTANSTDRKWFDRSNNYDNSTEYSYPSALIKHETGYVGLVNQAMTCYLNSLLQTLYMTPEFRNALYQWEFKGSEEEASKNIPCQIQRLFLLLQTTNKSAVETTNLTKSFGWDSSEAWQQHDIQELCRVMFDALEQCFKNTHQSDLINNLYEGKMKDYVKCLQCCTEGAREDTYLDIPLPIRPFGSSTAYKSVEEALKAFVEPELLTGNNKYKCSKCDSLCDAHKGLKFTRFPYLLTIHLMRFDFDYQTLHRIKLNDKVTFPNILDLNCFVENPSKEDGAASAAAAVTPDKPSTDKVDDASTTDSGSALDVEDSSVENTSNSQPESDNQDEDEGIDVSSMYNEKNKTWLTNGPYVYELFSIMIHSGSASGGHYYAYIKDFATGEWFCFNDQSVTKITYDDIRKTYGGNTSRSGYYSWSSSANAYMLMYRQITKDRNVDAFTREHLPQHIKDLVQRMTEEEAAEREQRELERCTCRIKLFCQTPGQSQMVEKKLRVHKDSTLRETTKLAHKELGLENVVPLERCRLVKYEEFHDSLECSFEGQEDELISEILGGVRSSYKFDLLMEIRDEDKTFEVYKPGGTTIKAHVVNLTTEEVEGPYNLRGSLNMTVRELKELLGRSLNLNPDTMRVVLERYYNDLRPLTTDTKTLKMEGFYRSNKVYIEASGTEHNEFFTGSSMYSILDRYENTITLYCPLPDTSKEALEELQIPPYKEEEVVSPAGEGSSSGSCNGITSMTSAASPADSAASPASCSSKDSGISSKAPTDSSSSETGSSSNSSIVSPSGPCTSSLSTSSTIPASSPGSSSMQGSVGGMPGATATTPTASPTTTSTGNGSDGEDEGIADADSGASSSNVNSDQSASEDSSLTSDSDRTLVGDPPEDKLSDASNSPDYRNVSSPEDNGRETKGDESGWGLPIFQDNEVVWGEDERETEVKRYFRAEYFTEEETSQKMLRVYVDKRITIGQLKTEMQQWVGVSHDHFKLFKIYSNRMTETLASYGDNTRLSVRLGRALLPGEQRGKVYLLEPDNIDDPARFLIDWIVCKGDTVASAKKSIIKEVNARCNMSLVTENVRLRKKSWKNPQTIYLDNQKFDDDICLYSNWELFLQIIEGPEKRTSSTEELAIFVKRWKPSSYTTDPLTEIIISKPTVEALKEKLTEISGIEAENIDFAKGKGTFPCDMSVMDLNNDLDWTPRTGQLDQRPLYILDDGAMMYFRDKTEKLKDLTEDERRELVNTENRRLNRDLQYSCPSSSTSAYSTLRSKEKGLKIYLNHDD</sequence>
<feature type="compositionally biased region" description="Basic and acidic residues" evidence="11">
    <location>
        <begin position="338"/>
        <end position="489"/>
    </location>
</feature>
<dbReference type="GO" id="GO:0006508">
    <property type="term" value="P:proteolysis"/>
    <property type="evidence" value="ECO:0007669"/>
    <property type="project" value="UniProtKB-KW"/>
</dbReference>
<evidence type="ECO:0000256" key="9">
    <source>
        <dbReference type="ARBA" id="ARBA00029910"/>
    </source>
</evidence>
<feature type="region of interest" description="Disordered" evidence="11">
    <location>
        <begin position="47"/>
        <end position="73"/>
    </location>
</feature>
<evidence type="ECO:0000256" key="10">
    <source>
        <dbReference type="ARBA" id="ARBA00032453"/>
    </source>
</evidence>